<dbReference type="InterPro" id="IPR051440">
    <property type="entry name" value="Goosecoid-like_HB"/>
</dbReference>
<evidence type="ECO:0000313" key="7">
    <source>
        <dbReference type="EMBL" id="KAK3774872.1"/>
    </source>
</evidence>
<feature type="DNA-binding region" description="Homeobox" evidence="3">
    <location>
        <begin position="206"/>
        <end position="265"/>
    </location>
</feature>
<evidence type="ECO:0000256" key="5">
    <source>
        <dbReference type="SAM" id="MobiDB-lite"/>
    </source>
</evidence>
<feature type="compositionally biased region" description="Low complexity" evidence="5">
    <location>
        <begin position="137"/>
        <end position="159"/>
    </location>
</feature>
<dbReference type="Pfam" id="PF00046">
    <property type="entry name" value="Homeodomain"/>
    <property type="match status" value="1"/>
</dbReference>
<keyword evidence="3 4" id="KW-0238">DNA-binding</keyword>
<dbReference type="GO" id="GO:0000978">
    <property type="term" value="F:RNA polymerase II cis-regulatory region sequence-specific DNA binding"/>
    <property type="evidence" value="ECO:0007669"/>
    <property type="project" value="TreeGrafter"/>
</dbReference>
<dbReference type="SUPFAM" id="SSF46689">
    <property type="entry name" value="Homeodomain-like"/>
    <property type="match status" value="1"/>
</dbReference>
<sequence length="306" mass="34383">MLSSSQKDLPPPPRVPPLLYDEQRLQEELKLKMAAAAASSAEPVSRPSPSPFHPSAAAAARVLDTLALTPHLHPLTYLYGGLGGLQAALTAEHIKSCQSSLGSMLAPVATSVSGSAFSIDSILSRPGPIASFPTPPSHIQLQQHHHQQQLQHAQQQSQPRPAPYFPYPGLHPHHPDLLGYPHPFSGLLSPADLARAAAGSHHAKRKRRHRTIFTEEQLERLEETFQRTHYPDVMMREELATKVDLKEERVEQQRQQRIKKEWRLHMRYFTDDEEQLNRYPKACKQQQQHQRRTPRAPGSGLHAVTQ</sequence>
<evidence type="ECO:0000256" key="3">
    <source>
        <dbReference type="PROSITE-ProRule" id="PRU00108"/>
    </source>
</evidence>
<dbReference type="AlphaFoldDB" id="A0AAE1DLH9"/>
<dbReference type="InterPro" id="IPR001356">
    <property type="entry name" value="HD"/>
</dbReference>
<dbReference type="PROSITE" id="PS50071">
    <property type="entry name" value="HOMEOBOX_2"/>
    <property type="match status" value="1"/>
</dbReference>
<dbReference type="InterPro" id="IPR009057">
    <property type="entry name" value="Homeodomain-like_sf"/>
</dbReference>
<feature type="domain" description="Homeobox" evidence="6">
    <location>
        <begin position="204"/>
        <end position="264"/>
    </location>
</feature>
<name>A0AAE1DLH9_9GAST</name>
<reference evidence="7" key="1">
    <citation type="journal article" date="2023" name="G3 (Bethesda)">
        <title>A reference genome for the long-term kleptoplast-retaining sea slug Elysia crispata morphotype clarki.</title>
        <authorList>
            <person name="Eastman K.E."/>
            <person name="Pendleton A.L."/>
            <person name="Shaikh M.A."/>
            <person name="Suttiyut T."/>
            <person name="Ogas R."/>
            <person name="Tomko P."/>
            <person name="Gavelis G."/>
            <person name="Widhalm J.R."/>
            <person name="Wisecaver J.H."/>
        </authorList>
    </citation>
    <scope>NUCLEOTIDE SEQUENCE</scope>
    <source>
        <strain evidence="7">ECLA1</strain>
    </source>
</reference>
<dbReference type="GO" id="GO:0000981">
    <property type="term" value="F:DNA-binding transcription factor activity, RNA polymerase II-specific"/>
    <property type="evidence" value="ECO:0007669"/>
    <property type="project" value="TreeGrafter"/>
</dbReference>
<dbReference type="Proteomes" id="UP001283361">
    <property type="component" value="Unassembled WGS sequence"/>
</dbReference>
<feature type="region of interest" description="Disordered" evidence="5">
    <location>
        <begin position="282"/>
        <end position="306"/>
    </location>
</feature>
<comment type="similarity">
    <text evidence="2">Belongs to the paired homeobox family. Bicoid subfamily.</text>
</comment>
<gene>
    <name evidence="7" type="ORF">RRG08_007231</name>
</gene>
<organism evidence="7 8">
    <name type="scientific">Elysia crispata</name>
    <name type="common">lettuce slug</name>
    <dbReference type="NCBI Taxonomy" id="231223"/>
    <lineage>
        <taxon>Eukaryota</taxon>
        <taxon>Metazoa</taxon>
        <taxon>Spiralia</taxon>
        <taxon>Lophotrochozoa</taxon>
        <taxon>Mollusca</taxon>
        <taxon>Gastropoda</taxon>
        <taxon>Heterobranchia</taxon>
        <taxon>Euthyneura</taxon>
        <taxon>Panpulmonata</taxon>
        <taxon>Sacoglossa</taxon>
        <taxon>Placobranchoidea</taxon>
        <taxon>Plakobranchidae</taxon>
        <taxon>Elysia</taxon>
    </lineage>
</organism>
<dbReference type="Gene3D" id="1.10.10.60">
    <property type="entry name" value="Homeodomain-like"/>
    <property type="match status" value="1"/>
</dbReference>
<comment type="caution">
    <text evidence="7">The sequence shown here is derived from an EMBL/GenBank/DDBJ whole genome shotgun (WGS) entry which is preliminary data.</text>
</comment>
<evidence type="ECO:0000259" key="6">
    <source>
        <dbReference type="PROSITE" id="PS50071"/>
    </source>
</evidence>
<protein>
    <recommendedName>
        <fullName evidence="6">Homeobox domain-containing protein</fullName>
    </recommendedName>
</protein>
<evidence type="ECO:0000313" key="8">
    <source>
        <dbReference type="Proteomes" id="UP001283361"/>
    </source>
</evidence>
<evidence type="ECO:0000256" key="4">
    <source>
        <dbReference type="RuleBase" id="RU000682"/>
    </source>
</evidence>
<keyword evidence="8" id="KW-1185">Reference proteome</keyword>
<dbReference type="CDD" id="cd00086">
    <property type="entry name" value="homeodomain"/>
    <property type="match status" value="1"/>
</dbReference>
<keyword evidence="3 4" id="KW-0539">Nucleus</keyword>
<feature type="compositionally biased region" description="Low complexity" evidence="5">
    <location>
        <begin position="34"/>
        <end position="45"/>
    </location>
</feature>
<keyword evidence="3 4" id="KW-0371">Homeobox</keyword>
<dbReference type="GO" id="GO:0005634">
    <property type="term" value="C:nucleus"/>
    <property type="evidence" value="ECO:0007669"/>
    <property type="project" value="UniProtKB-SubCell"/>
</dbReference>
<dbReference type="EMBL" id="JAWDGP010003379">
    <property type="protein sequence ID" value="KAK3774872.1"/>
    <property type="molecule type" value="Genomic_DNA"/>
</dbReference>
<feature type="region of interest" description="Disordered" evidence="5">
    <location>
        <begin position="34"/>
        <end position="54"/>
    </location>
</feature>
<accession>A0AAE1DLH9</accession>
<feature type="region of interest" description="Disordered" evidence="5">
    <location>
        <begin position="129"/>
        <end position="170"/>
    </location>
</feature>
<dbReference type="SMART" id="SM00389">
    <property type="entry name" value="HOX"/>
    <property type="match status" value="1"/>
</dbReference>
<evidence type="ECO:0000256" key="1">
    <source>
        <dbReference type="ARBA" id="ARBA00004123"/>
    </source>
</evidence>
<evidence type="ECO:0000256" key="2">
    <source>
        <dbReference type="ARBA" id="ARBA00006503"/>
    </source>
</evidence>
<dbReference type="PANTHER" id="PTHR46643:SF1">
    <property type="entry name" value="HOMEOBOX PROTEIN GOOSECOID-2"/>
    <property type="match status" value="1"/>
</dbReference>
<dbReference type="PANTHER" id="PTHR46643">
    <property type="entry name" value="HOMEOBOX PROTEIN GOOSECOID-RELATED"/>
    <property type="match status" value="1"/>
</dbReference>
<comment type="subcellular location">
    <subcellularLocation>
        <location evidence="1 3 4">Nucleus</location>
    </subcellularLocation>
</comment>
<proteinExistence type="inferred from homology"/>